<dbReference type="PANTHER" id="PTHR42973:SF34">
    <property type="entry name" value="FAD BINDING DOMAIN PROTEIN (AFU_ORTHOLOGUE AFUA_3G02770)"/>
    <property type="match status" value="1"/>
</dbReference>
<feature type="compositionally biased region" description="Low complexity" evidence="5">
    <location>
        <begin position="1206"/>
        <end position="1219"/>
    </location>
</feature>
<feature type="region of interest" description="Disordered" evidence="5">
    <location>
        <begin position="570"/>
        <end position="726"/>
    </location>
</feature>
<proteinExistence type="inferred from homology"/>
<dbReference type="EMBL" id="PQXO01000510">
    <property type="protein sequence ID" value="TGO84382.1"/>
    <property type="molecule type" value="Genomic_DNA"/>
</dbReference>
<feature type="compositionally biased region" description="Polar residues" evidence="5">
    <location>
        <begin position="681"/>
        <end position="705"/>
    </location>
</feature>
<evidence type="ECO:0000256" key="4">
    <source>
        <dbReference type="ARBA" id="ARBA00023002"/>
    </source>
</evidence>
<feature type="compositionally biased region" description="Polar residues" evidence="5">
    <location>
        <begin position="1156"/>
        <end position="1200"/>
    </location>
</feature>
<evidence type="ECO:0000313" key="9">
    <source>
        <dbReference type="Proteomes" id="UP000297280"/>
    </source>
</evidence>
<evidence type="ECO:0000256" key="3">
    <source>
        <dbReference type="ARBA" id="ARBA00022827"/>
    </source>
</evidence>
<evidence type="ECO:0000256" key="2">
    <source>
        <dbReference type="ARBA" id="ARBA00022630"/>
    </source>
</evidence>
<feature type="region of interest" description="Disordered" evidence="5">
    <location>
        <begin position="881"/>
        <end position="930"/>
    </location>
</feature>
<comment type="similarity">
    <text evidence="1">Belongs to the oxygen-dependent FAD-linked oxidoreductase family.</text>
</comment>
<dbReference type="InterPro" id="IPR016169">
    <property type="entry name" value="FAD-bd_PCMH_sub2"/>
</dbReference>
<feature type="region of interest" description="Disordered" evidence="5">
    <location>
        <begin position="952"/>
        <end position="983"/>
    </location>
</feature>
<evidence type="ECO:0000256" key="6">
    <source>
        <dbReference type="SAM" id="SignalP"/>
    </source>
</evidence>
<feature type="compositionally biased region" description="Polar residues" evidence="5">
    <location>
        <begin position="1102"/>
        <end position="1117"/>
    </location>
</feature>
<dbReference type="GO" id="GO:0071949">
    <property type="term" value="F:FAD binding"/>
    <property type="evidence" value="ECO:0007669"/>
    <property type="project" value="InterPro"/>
</dbReference>
<gene>
    <name evidence="8" type="ORF">BPOR_0511g00030</name>
</gene>
<keyword evidence="6" id="KW-0732">Signal</keyword>
<dbReference type="PANTHER" id="PTHR42973">
    <property type="entry name" value="BINDING OXIDOREDUCTASE, PUTATIVE (AFU_ORTHOLOGUE AFUA_1G17690)-RELATED"/>
    <property type="match status" value="1"/>
</dbReference>
<feature type="region of interest" description="Disordered" evidence="5">
    <location>
        <begin position="750"/>
        <end position="793"/>
    </location>
</feature>
<feature type="compositionally biased region" description="Polar residues" evidence="5">
    <location>
        <begin position="1220"/>
        <end position="1249"/>
    </location>
</feature>
<evidence type="ECO:0000256" key="5">
    <source>
        <dbReference type="SAM" id="MobiDB-lite"/>
    </source>
</evidence>
<keyword evidence="2" id="KW-0285">Flavoprotein</keyword>
<dbReference type="InterPro" id="IPR016166">
    <property type="entry name" value="FAD-bd_PCMH"/>
</dbReference>
<dbReference type="Pfam" id="PF01565">
    <property type="entry name" value="FAD_binding_4"/>
    <property type="match status" value="1"/>
</dbReference>
<keyword evidence="4" id="KW-0560">Oxidoreductase</keyword>
<feature type="compositionally biased region" description="Polar residues" evidence="5">
    <location>
        <begin position="952"/>
        <end position="969"/>
    </location>
</feature>
<feature type="compositionally biased region" description="Low complexity" evidence="5">
    <location>
        <begin position="1079"/>
        <end position="1101"/>
    </location>
</feature>
<dbReference type="InterPro" id="IPR006094">
    <property type="entry name" value="Oxid_FAD_bind_N"/>
</dbReference>
<feature type="signal peptide" evidence="6">
    <location>
        <begin position="1"/>
        <end position="20"/>
    </location>
</feature>
<reference evidence="8 9" key="1">
    <citation type="submission" date="2017-12" db="EMBL/GenBank/DDBJ databases">
        <title>Comparative genomics of Botrytis spp.</title>
        <authorList>
            <person name="Valero-Jimenez C.A."/>
            <person name="Tapia P."/>
            <person name="Veloso J."/>
            <person name="Silva-Moreno E."/>
            <person name="Staats M."/>
            <person name="Valdes J.H."/>
            <person name="Van Kan J.A.L."/>
        </authorList>
    </citation>
    <scope>NUCLEOTIDE SEQUENCE [LARGE SCALE GENOMIC DNA]</scope>
    <source>
        <strain evidence="8 9">MUCL3349</strain>
    </source>
</reference>
<feature type="compositionally biased region" description="Low complexity" evidence="5">
    <location>
        <begin position="576"/>
        <end position="612"/>
    </location>
</feature>
<dbReference type="STRING" id="87229.A0A4Z1KJE5"/>
<feature type="compositionally biased region" description="Low complexity" evidence="5">
    <location>
        <begin position="634"/>
        <end position="655"/>
    </location>
</feature>
<name>A0A4Z1KJE5_9HELO</name>
<organism evidence="8 9">
    <name type="scientific">Botrytis porri</name>
    <dbReference type="NCBI Taxonomy" id="87229"/>
    <lineage>
        <taxon>Eukaryota</taxon>
        <taxon>Fungi</taxon>
        <taxon>Dikarya</taxon>
        <taxon>Ascomycota</taxon>
        <taxon>Pezizomycotina</taxon>
        <taxon>Leotiomycetes</taxon>
        <taxon>Helotiales</taxon>
        <taxon>Sclerotiniaceae</taxon>
        <taxon>Botrytis</taxon>
    </lineage>
</organism>
<evidence type="ECO:0000259" key="7">
    <source>
        <dbReference type="PROSITE" id="PS51387"/>
    </source>
</evidence>
<accession>A0A4Z1KJE5</accession>
<dbReference type="Proteomes" id="UP000297280">
    <property type="component" value="Unassembled WGS sequence"/>
</dbReference>
<dbReference type="SUPFAM" id="SSF56176">
    <property type="entry name" value="FAD-binding/transporter-associated domain-like"/>
    <property type="match status" value="1"/>
</dbReference>
<comment type="caution">
    <text evidence="8">The sequence shown here is derived from an EMBL/GenBank/DDBJ whole genome shotgun (WGS) entry which is preliminary data.</text>
</comment>
<dbReference type="PROSITE" id="PS51387">
    <property type="entry name" value="FAD_PCMH"/>
    <property type="match status" value="1"/>
</dbReference>
<dbReference type="InterPro" id="IPR036318">
    <property type="entry name" value="FAD-bd_PCMH-like_sf"/>
</dbReference>
<dbReference type="Gene3D" id="3.30.465.10">
    <property type="match status" value="1"/>
</dbReference>
<evidence type="ECO:0000313" key="8">
    <source>
        <dbReference type="EMBL" id="TGO84382.1"/>
    </source>
</evidence>
<keyword evidence="9" id="KW-1185">Reference proteome</keyword>
<evidence type="ECO:0000256" key="1">
    <source>
        <dbReference type="ARBA" id="ARBA00005466"/>
    </source>
</evidence>
<dbReference type="GO" id="GO:0016491">
    <property type="term" value="F:oxidoreductase activity"/>
    <property type="evidence" value="ECO:0007669"/>
    <property type="project" value="UniProtKB-KW"/>
</dbReference>
<sequence>MRFHDTLFVGITTVISLCAAFTPPAFNSANLTSLGLDSLDPEIYAQILELGETYGGVNKCQLACKILSLLSPTKLTTPSSPSYAPLPYWSVQQAEVVPSCRFDVTTPQDISTTIKISQLTDCPFAVKSGGHASFAGASSIQGGILVNLQKLNTVQLSADRGTVSIGPGNTWYDVYQVLDPLGVSVVGGREAGVGVGGLTLGGGISYFSGKYGWACDNILNYEVVLADGSIVNASPTSHPDLYQALRGGSGTNFGIVTRFDAFAFEQGLLWGGSKYYSLASNASLFDVYSQFIIDAPTDDNAHLYIGCGYVPSLGGFVTFSGPVYAKPVANATIFKALNDLVSLGGATGLASMEELSVSINQTAFLRWKTVTFKNNATLFKKIHEIFVEEANGVVDVPGIMPFVAFQPLSLSIIGHMQKRGGNILGLETEGGPLSIMNLNWGWENEEDDEKVFTVLDRFVERAVDLAKEWGLDDRFIYMNYASKEQNVFGGYGEVNENKLRDVQRKYDPEGVFKRLQPGTIFLSHLGAAGPLWRNGTSRNFIRGGERKRDSVTPIAITILPGTVTSSIISTTAQPESTSSIEGITTSSTSATTLSSQSSSTSTTSVVQSTEGSKTTESKNATGTSSTSSDEYNESKTSLSPATSSSQLLSSIISSTGGTAPARSSQVSKTKTRDGSGIPTATELTLTITPPLNTAPTGKSSTQSEASSQGTSDSQASSSSSSQVSLQTTTFAPLPTSLPESNLTAKVSSISLDSSTPSSLNSVQSTTFPLLPTTSSKATATPKSSSGETSEGFSSATLTSVLTSVSGVSVAPFGTGNSSTVATGIPQISSNSGLSSGPTISITTKASGVTSQSSVRETLSPITVLSSTAGASSLVESVLSTKETSKVTAQPQGTITPSSTSITQAPGSTTGTSERSVTPQTSMTGDASQATSTDSLQTTFVYVTTIVPSSTLGVVPTSTTGTSEQSATQKSSITGDSSQTTSSDSLQTTFVYITTVVPSSTIGVIPSSSSSSTTSTSSIQVKTTKFDSSTSSFSSVATTIKTSEVSSFSPSSEPQTTIFPELPTTQPASTAEILLTTVTPSTKTRESSSSTTRIPTSTSSIKETASQESIPAPTTQRTTVEIPKTIEIASTIIISINTADSNNGAVTALTIIPVTAGSGSKSNSRFGSGNGAPKTTSNEGNSGATTSITIINASPTASATAGGNGLAQTTPSPSSTAQTPVRTSIATSVSDDGRRTTTLSISPPKETSTITTAPVATSMSAAVNVCLGVGGDGKITSMSSCVGGATETQTETVSVSVTVTARETVTVRG</sequence>
<protein>
    <recommendedName>
        <fullName evidence="7">FAD-binding PCMH-type domain-containing protein</fullName>
    </recommendedName>
</protein>
<feature type="compositionally biased region" description="Polar residues" evidence="5">
    <location>
        <begin position="617"/>
        <end position="629"/>
    </location>
</feature>
<feature type="compositionally biased region" description="Low complexity" evidence="5">
    <location>
        <begin position="970"/>
        <end position="983"/>
    </location>
</feature>
<feature type="compositionally biased region" description="Low complexity" evidence="5">
    <location>
        <begin position="706"/>
        <end position="726"/>
    </location>
</feature>
<feature type="region of interest" description="Disordered" evidence="5">
    <location>
        <begin position="1079"/>
        <end position="1117"/>
    </location>
</feature>
<feature type="chain" id="PRO_5021428876" description="FAD-binding PCMH-type domain-containing protein" evidence="6">
    <location>
        <begin position="21"/>
        <end position="1308"/>
    </location>
</feature>
<keyword evidence="3" id="KW-0274">FAD</keyword>
<feature type="region of interest" description="Disordered" evidence="5">
    <location>
        <begin position="1155"/>
        <end position="1249"/>
    </location>
</feature>
<dbReference type="InterPro" id="IPR050416">
    <property type="entry name" value="FAD-linked_Oxidoreductase"/>
</dbReference>
<feature type="domain" description="FAD-binding PCMH-type" evidence="7">
    <location>
        <begin position="94"/>
        <end position="266"/>
    </location>
</feature>